<dbReference type="Proteomes" id="UP001551011">
    <property type="component" value="Unassembled WGS sequence"/>
</dbReference>
<organism evidence="6 7">
    <name type="scientific">Streptomyces flaveolus</name>
    <dbReference type="NCBI Taxonomy" id="67297"/>
    <lineage>
        <taxon>Bacteria</taxon>
        <taxon>Bacillati</taxon>
        <taxon>Actinomycetota</taxon>
        <taxon>Actinomycetes</taxon>
        <taxon>Kitasatosporales</taxon>
        <taxon>Streptomycetaceae</taxon>
        <taxon>Streptomyces</taxon>
    </lineage>
</organism>
<feature type="region of interest" description="Disordered" evidence="4">
    <location>
        <begin position="1078"/>
        <end position="1124"/>
    </location>
</feature>
<comment type="cofactor">
    <cofactor evidence="1">
        <name>pantetheine 4'-phosphate</name>
        <dbReference type="ChEBI" id="CHEBI:47942"/>
    </cofactor>
</comment>
<proteinExistence type="predicted"/>
<sequence length="1124" mass="118330">MSRPDTRPATPGQLRFYLLDQQDGGAARTLVKRITAEGTADPGRLRDALRAVVTAHPALRTSLHLDPEGLRRRVHDPDAVDMVVQATADPDALVAAQSAELAAPFEHGGGPLCRIRALVGPRHTHCLIAVHHAVFDDDSTALLLSALTGAYADPATTGPAADDRDDDEPAPQADEERLRAFWRRYLEGCPQRTELPWTRSAAGRRKRTVVRDLPAALRDRLRHRARTTGASPFAHFLGAVAAVTAWYLDRDDVVLAVPVSGRGDGGDRRIDCLQNTVPVRVDLAGADTSTVVDRAVDALFDALDHAELPFEEILSGVRAVREPGRKPLAQILCTETVPVPAVEAGGLRWTIGETDTGEAEYDCCLALRHLPGGGMRLELVHREGALPPERARNTVDHVARLLERLTDDPVRPLAAVDLLGETEEAELAVLEGAPLDPDPRPVHELVLRHARTTPEATAVTDGVRTLSYAALERRSRAVARALTGRGVRPGDRVGICLPRGTDLVVAVLAVWRAGAVYVPLDPEYPADRLRFIVADTAPAVVLGDRALPGALRDAPGVLPLDMADAGAAVPVDGEGGDAAPADPDGRAYILHTSGSTGRPKGVVVGDRALPGALRDAPGVLPLDMADAGAAVPVDGEGGDAAPADPDGRAYILHTSGSTGRPKGVVVGHARLTALFDACDRALPGAPLTVAGTSLSFDISVLELLWPLTRGRTVLVTGHRQAAEQDVPAGALYQCTPTIARLLLADPAGRALLGRLGALLVGGEPLAPDLAEELAATVPGPVVNCYGPTETTVWSTTWRVARGAAVRIGLPLPGESCHVLDRLGRRLPPGCPGRLVIGGLGVAEGYWRRPELTAERFVALGGDRGRGYDTGDLVVLDGPEGLRFLGRRDGQCKILGQRIEVEEVEATLRAGGAPEVAVAPNADSTHLVAFLPDGVAADGPPGPAAPDPLRELRAHAEAWLPAAAVPGAWLRVPALPQLPNGKLDRDTLARWAADRRPAAPAGPPPADGSTAARLCQVWETVLGRPVQDHDATFFELGGTSHGVLRVLAALRTAHPRLTAAELFRHTTVRALAAHLDGAAAADGPAARGAARGRDRSRALSGWRAGRRPSSTLQAPGIEADADART</sequence>
<keyword evidence="2" id="KW-0596">Phosphopantetheine</keyword>
<dbReference type="PROSITE" id="PS50075">
    <property type="entry name" value="CARRIER"/>
    <property type="match status" value="1"/>
</dbReference>
<dbReference type="Pfam" id="PF00501">
    <property type="entry name" value="AMP-binding"/>
    <property type="match status" value="2"/>
</dbReference>
<dbReference type="InterPro" id="IPR000873">
    <property type="entry name" value="AMP-dep_synth/lig_dom"/>
</dbReference>
<dbReference type="InterPro" id="IPR036736">
    <property type="entry name" value="ACP-like_sf"/>
</dbReference>
<gene>
    <name evidence="6" type="ORF">AB0H04_30665</name>
</gene>
<dbReference type="Gene3D" id="3.30.559.30">
    <property type="entry name" value="Nonribosomal peptide synthetase, condensation domain"/>
    <property type="match status" value="1"/>
</dbReference>
<dbReference type="Pfam" id="PF00668">
    <property type="entry name" value="Condensation"/>
    <property type="match status" value="1"/>
</dbReference>
<dbReference type="Gene3D" id="1.10.1200.10">
    <property type="entry name" value="ACP-like"/>
    <property type="match status" value="1"/>
</dbReference>
<dbReference type="InterPro" id="IPR020845">
    <property type="entry name" value="AMP-binding_CS"/>
</dbReference>
<feature type="compositionally biased region" description="Low complexity" evidence="4">
    <location>
        <begin position="1078"/>
        <end position="1088"/>
    </location>
</feature>
<dbReference type="InterPro" id="IPR009081">
    <property type="entry name" value="PP-bd_ACP"/>
</dbReference>
<dbReference type="SMART" id="SM00823">
    <property type="entry name" value="PKS_PP"/>
    <property type="match status" value="1"/>
</dbReference>
<dbReference type="Gene3D" id="3.40.50.980">
    <property type="match status" value="2"/>
</dbReference>
<evidence type="ECO:0000256" key="1">
    <source>
        <dbReference type="ARBA" id="ARBA00001957"/>
    </source>
</evidence>
<evidence type="ECO:0000259" key="5">
    <source>
        <dbReference type="PROSITE" id="PS50075"/>
    </source>
</evidence>
<dbReference type="PANTHER" id="PTHR45527:SF1">
    <property type="entry name" value="FATTY ACID SYNTHASE"/>
    <property type="match status" value="1"/>
</dbReference>
<reference evidence="6 7" key="1">
    <citation type="submission" date="2024-06" db="EMBL/GenBank/DDBJ databases">
        <title>The Natural Products Discovery Center: Release of the First 8490 Sequenced Strains for Exploring Actinobacteria Biosynthetic Diversity.</title>
        <authorList>
            <person name="Kalkreuter E."/>
            <person name="Kautsar S.A."/>
            <person name="Yang D."/>
            <person name="Bader C.D."/>
            <person name="Teijaro C.N."/>
            <person name="Fluegel L."/>
            <person name="Davis C.M."/>
            <person name="Simpson J.R."/>
            <person name="Lauterbach L."/>
            <person name="Steele A.D."/>
            <person name="Gui C."/>
            <person name="Meng S."/>
            <person name="Li G."/>
            <person name="Viehrig K."/>
            <person name="Ye F."/>
            <person name="Su P."/>
            <person name="Kiefer A.F."/>
            <person name="Nichols A."/>
            <person name="Cepeda A.J."/>
            <person name="Yan W."/>
            <person name="Fan B."/>
            <person name="Jiang Y."/>
            <person name="Adhikari A."/>
            <person name="Zheng C.-J."/>
            <person name="Schuster L."/>
            <person name="Cowan T.M."/>
            <person name="Smanski M.J."/>
            <person name="Chevrette M.G."/>
            <person name="De Carvalho L.P.S."/>
            <person name="Shen B."/>
        </authorList>
    </citation>
    <scope>NUCLEOTIDE SEQUENCE [LARGE SCALE GENOMIC DNA]</scope>
    <source>
        <strain evidence="6 7">NPDC020594</strain>
    </source>
</reference>
<evidence type="ECO:0000256" key="4">
    <source>
        <dbReference type="SAM" id="MobiDB-lite"/>
    </source>
</evidence>
<comment type="caution">
    <text evidence="6">The sequence shown here is derived from an EMBL/GenBank/DDBJ whole genome shotgun (WGS) entry which is preliminary data.</text>
</comment>
<protein>
    <submittedName>
        <fullName evidence="6">AMP-binding protein</fullName>
    </submittedName>
</protein>
<keyword evidence="3" id="KW-0597">Phosphoprotein</keyword>
<evidence type="ECO:0000313" key="6">
    <source>
        <dbReference type="EMBL" id="MEU5711183.1"/>
    </source>
</evidence>
<dbReference type="SUPFAM" id="SSF47336">
    <property type="entry name" value="ACP-like"/>
    <property type="match status" value="1"/>
</dbReference>
<evidence type="ECO:0000313" key="7">
    <source>
        <dbReference type="Proteomes" id="UP001551011"/>
    </source>
</evidence>
<dbReference type="Pfam" id="PF00550">
    <property type="entry name" value="PP-binding"/>
    <property type="match status" value="1"/>
</dbReference>
<dbReference type="InterPro" id="IPR045851">
    <property type="entry name" value="AMP-bd_C_sf"/>
</dbReference>
<accession>A0ABV3AGV4</accession>
<dbReference type="Gene3D" id="3.30.300.30">
    <property type="match status" value="1"/>
</dbReference>
<dbReference type="InterPro" id="IPR023213">
    <property type="entry name" value="CAT-like_dom_sf"/>
</dbReference>
<name>A0ABV3AGV4_9ACTN</name>
<dbReference type="InterPro" id="IPR042099">
    <property type="entry name" value="ANL_N_sf"/>
</dbReference>
<dbReference type="SUPFAM" id="SSF56801">
    <property type="entry name" value="Acetyl-CoA synthetase-like"/>
    <property type="match status" value="2"/>
</dbReference>
<keyword evidence="7" id="KW-1185">Reference proteome</keyword>
<dbReference type="CDD" id="cd05930">
    <property type="entry name" value="A_NRPS"/>
    <property type="match status" value="1"/>
</dbReference>
<feature type="region of interest" description="Disordered" evidence="4">
    <location>
        <begin position="154"/>
        <end position="174"/>
    </location>
</feature>
<dbReference type="PROSITE" id="PS00455">
    <property type="entry name" value="AMP_BINDING"/>
    <property type="match status" value="2"/>
</dbReference>
<dbReference type="InterPro" id="IPR020806">
    <property type="entry name" value="PKS_PP-bd"/>
</dbReference>
<dbReference type="PANTHER" id="PTHR45527">
    <property type="entry name" value="NONRIBOSOMAL PEPTIDE SYNTHETASE"/>
    <property type="match status" value="1"/>
</dbReference>
<feature type="domain" description="Carrier" evidence="5">
    <location>
        <begin position="1004"/>
        <end position="1078"/>
    </location>
</feature>
<dbReference type="InterPro" id="IPR001242">
    <property type="entry name" value="Condensation_dom"/>
</dbReference>
<dbReference type="SUPFAM" id="SSF52777">
    <property type="entry name" value="CoA-dependent acyltransferases"/>
    <property type="match status" value="2"/>
</dbReference>
<dbReference type="EMBL" id="JBFAEG010000025">
    <property type="protein sequence ID" value="MEU5711183.1"/>
    <property type="molecule type" value="Genomic_DNA"/>
</dbReference>
<dbReference type="Gene3D" id="3.30.559.10">
    <property type="entry name" value="Chloramphenicol acetyltransferase-like domain"/>
    <property type="match status" value="1"/>
</dbReference>
<dbReference type="Gene3D" id="3.40.50.12780">
    <property type="entry name" value="N-terminal domain of ligase-like"/>
    <property type="match status" value="1"/>
</dbReference>
<evidence type="ECO:0000256" key="3">
    <source>
        <dbReference type="ARBA" id="ARBA00022553"/>
    </source>
</evidence>
<dbReference type="RefSeq" id="WP_359259659.1">
    <property type="nucleotide sequence ID" value="NZ_JBFAEG010000025.1"/>
</dbReference>
<evidence type="ECO:0000256" key="2">
    <source>
        <dbReference type="ARBA" id="ARBA00022450"/>
    </source>
</evidence>